<proteinExistence type="predicted"/>
<name>A0A0R3SM15_HYMDI</name>
<sequence length="133" mass="14822">LPDYLVNHLLHECHIIEWVLRLSCIPQDRLSDSDPTAVCRLSKVKPKPGYSGHLWQIANLINSYFPTTESLTGLPIDVITKWQTFVDGQLTVINEAQKLTKADRNFEKPTPISLDAINIGGSGGQMAQLLRVS</sequence>
<evidence type="ECO:0000313" key="1">
    <source>
        <dbReference type="WBParaSite" id="HDID_0000598001-mRNA-1"/>
    </source>
</evidence>
<organism evidence="1">
    <name type="scientific">Hymenolepis diminuta</name>
    <name type="common">Rat tapeworm</name>
    <dbReference type="NCBI Taxonomy" id="6216"/>
    <lineage>
        <taxon>Eukaryota</taxon>
        <taxon>Metazoa</taxon>
        <taxon>Spiralia</taxon>
        <taxon>Lophotrochozoa</taxon>
        <taxon>Platyhelminthes</taxon>
        <taxon>Cestoda</taxon>
        <taxon>Eucestoda</taxon>
        <taxon>Cyclophyllidea</taxon>
        <taxon>Hymenolepididae</taxon>
        <taxon>Hymenolepis</taxon>
    </lineage>
</organism>
<protein>
    <submittedName>
        <fullName evidence="1">ABC transporter domain-containing protein</fullName>
    </submittedName>
</protein>
<accession>A0A0R3SM15</accession>
<dbReference type="STRING" id="6216.A0A0R3SM15"/>
<dbReference type="WBParaSite" id="HDID_0000598001-mRNA-1">
    <property type="protein sequence ID" value="HDID_0000598001-mRNA-1"/>
    <property type="gene ID" value="HDID_0000598001"/>
</dbReference>
<dbReference type="AlphaFoldDB" id="A0A0R3SM15"/>
<reference evidence="1" key="1">
    <citation type="submission" date="2017-02" db="UniProtKB">
        <authorList>
            <consortium name="WormBaseParasite"/>
        </authorList>
    </citation>
    <scope>IDENTIFICATION</scope>
</reference>